<name>A0ABU3Q9H6_9SPHN</name>
<comment type="caution">
    <text evidence="6">The sequence shown here is derived from an EMBL/GenBank/DDBJ whole genome shotgun (WGS) entry which is preliminary data.</text>
</comment>
<comment type="subcellular location">
    <subcellularLocation>
        <location evidence="1">Membrane</location>
        <topology evidence="1">Single-pass membrane protein</topology>
    </subcellularLocation>
</comment>
<evidence type="ECO:0000256" key="3">
    <source>
        <dbReference type="ARBA" id="ARBA00022989"/>
    </source>
</evidence>
<dbReference type="Pfam" id="PF03544">
    <property type="entry name" value="TonB_C"/>
    <property type="match status" value="1"/>
</dbReference>
<keyword evidence="7" id="KW-1185">Reference proteome</keyword>
<evidence type="ECO:0000256" key="2">
    <source>
        <dbReference type="ARBA" id="ARBA00022692"/>
    </source>
</evidence>
<dbReference type="RefSeq" id="WP_315727157.1">
    <property type="nucleotide sequence ID" value="NZ_JAVUPU010000007.1"/>
</dbReference>
<protein>
    <submittedName>
        <fullName evidence="6">Energy transducer TonB</fullName>
    </submittedName>
</protein>
<accession>A0ABU3Q9H6</accession>
<keyword evidence="4" id="KW-0472">Membrane</keyword>
<dbReference type="InterPro" id="IPR006260">
    <property type="entry name" value="TonB/TolA_C"/>
</dbReference>
<dbReference type="Gene3D" id="3.30.1150.10">
    <property type="match status" value="1"/>
</dbReference>
<feature type="domain" description="TonB C-terminal" evidence="5">
    <location>
        <begin position="179"/>
        <end position="277"/>
    </location>
</feature>
<evidence type="ECO:0000313" key="6">
    <source>
        <dbReference type="EMBL" id="MDT9600056.1"/>
    </source>
</evidence>
<dbReference type="SUPFAM" id="SSF74653">
    <property type="entry name" value="TolA/TonB C-terminal domain"/>
    <property type="match status" value="1"/>
</dbReference>
<dbReference type="EMBL" id="JAVUPU010000007">
    <property type="protein sequence ID" value="MDT9600056.1"/>
    <property type="molecule type" value="Genomic_DNA"/>
</dbReference>
<keyword evidence="3" id="KW-1133">Transmembrane helix</keyword>
<evidence type="ECO:0000256" key="1">
    <source>
        <dbReference type="ARBA" id="ARBA00004167"/>
    </source>
</evidence>
<organism evidence="6 7">
    <name type="scientific">Sphingosinicella rhizophila</name>
    <dbReference type="NCBI Taxonomy" id="3050082"/>
    <lineage>
        <taxon>Bacteria</taxon>
        <taxon>Pseudomonadati</taxon>
        <taxon>Pseudomonadota</taxon>
        <taxon>Alphaproteobacteria</taxon>
        <taxon>Sphingomonadales</taxon>
        <taxon>Sphingosinicellaceae</taxon>
        <taxon>Sphingosinicella</taxon>
    </lineage>
</organism>
<sequence>MRLSAGFAGLSVALGMATPAATEPRQPTGKWVLSFADGQCVAMRDYGPADAPSSLLIKASPLGTAMQLSVMRQAQGPTDPKEQGVTLRFGENSPFKTKLLSYMIGETGTHAMRINLSNEDFAPLRQAKSMSIASGDEIDDSFALGPMDKLAAAMDNCLKDIQVYWNIDEGPAARLRSRAESKHNLAAYLADGDYPDVAIRKESDGEVGFVLLVDDSGRVADCMVTETSEVPILDAQACALLSKRARFTPAVGADGKPARDWVKARIRWRIPNRGTRIDE</sequence>
<dbReference type="InterPro" id="IPR037682">
    <property type="entry name" value="TonB_C"/>
</dbReference>
<gene>
    <name evidence="6" type="ORF">RQX22_13935</name>
</gene>
<keyword evidence="2" id="KW-0812">Transmembrane</keyword>
<evidence type="ECO:0000313" key="7">
    <source>
        <dbReference type="Proteomes" id="UP001259572"/>
    </source>
</evidence>
<reference evidence="6 7" key="1">
    <citation type="submission" date="2023-05" db="EMBL/GenBank/DDBJ databases">
        <authorList>
            <person name="Guo Y."/>
        </authorList>
    </citation>
    <scope>NUCLEOTIDE SEQUENCE [LARGE SCALE GENOMIC DNA]</scope>
    <source>
        <strain evidence="6 7">GR2756</strain>
    </source>
</reference>
<dbReference type="NCBIfam" id="TIGR01352">
    <property type="entry name" value="tonB_Cterm"/>
    <property type="match status" value="1"/>
</dbReference>
<evidence type="ECO:0000259" key="5">
    <source>
        <dbReference type="PROSITE" id="PS52015"/>
    </source>
</evidence>
<dbReference type="Proteomes" id="UP001259572">
    <property type="component" value="Unassembled WGS sequence"/>
</dbReference>
<dbReference type="PROSITE" id="PS52015">
    <property type="entry name" value="TONB_CTD"/>
    <property type="match status" value="1"/>
</dbReference>
<proteinExistence type="predicted"/>
<evidence type="ECO:0000256" key="4">
    <source>
        <dbReference type="ARBA" id="ARBA00023136"/>
    </source>
</evidence>